<gene>
    <name evidence="2" type="ORF">FIESC28_05702</name>
</gene>
<feature type="region of interest" description="Disordered" evidence="1">
    <location>
        <begin position="708"/>
        <end position="813"/>
    </location>
</feature>
<feature type="region of interest" description="Disordered" evidence="1">
    <location>
        <begin position="358"/>
        <end position="424"/>
    </location>
</feature>
<reference evidence="2 3" key="1">
    <citation type="submission" date="2018-06" db="EMBL/GenBank/DDBJ databases">
        <title>Fusarium incarnatum-equiseti species complex species 28.</title>
        <authorList>
            <person name="Gardiner D.M."/>
        </authorList>
    </citation>
    <scope>NUCLEOTIDE SEQUENCE [LARGE SCALE GENOMIC DNA]</scope>
    <source>
        <strain evidence="2 3">FIESC_28</strain>
    </source>
</reference>
<proteinExistence type="predicted"/>
<accession>A0A366RQ47</accession>
<feature type="compositionally biased region" description="Basic residues" evidence="1">
    <location>
        <begin position="755"/>
        <end position="765"/>
    </location>
</feature>
<sequence>MDPLSIIASIAGIATAGAQLSNTLFRLIRTVRNAPQEIQKIAIEMSGLTITLEHLRDILKQGQSYTKPVFFEGVRNVVKNIQATQQEISKMVTDQTIFARLKWLKAARLLFCLRQFWSRPTTMGKYLAFEEYPSRCSDRLRSSPIKEPAENRFRLQAESLIQIGQASLQRDNVHRQIPAPPPQRAPSPPVRTEKRLPSPVRQSEIPGHVRTDELYGQNLGIPKRDEDDANSAVVPVRHVDQESHYYSEDEGRGRGHGFDPLSGRVAQFGRHFHIQGDAATFLYKLVFMDEVPARNHMPGSHAYHDSDGEGVSVYSDDSDDDSGNRERRVRVHAYRKPQEPTKVVNHLLLTWTSLSQGEIERGSADENQPSTNKPPPKGAYVEDASSSEDEQENNSGQREDWPPRESRTEHRSQSRDSPRLRARFRRDRGVADLIIHGPDEPDMRSEYRRPHFEPNHFDHHYDPGYQNHQYDYPYWSYPPAPLPTQEPAKPKFQKPHAVIIPQAHLADAEVDSTPTLDVSPCLKMSIVRQGDEPVWNSDDFTAQNSIPGKAIMGSLIGDKSARNPHGLDLAHTLIRGQDMKLVYIRGNDLGETWFINEQPVFLQFLHCGYLPQFYPTKESDVTAMKQEYVAVGEEWASFEALSQLGLSTKGREEGRVLLDPSTTWKHCGEVPEPLSFKIDSTTESEPELIFADQKPDVLSFLVKDEEDVGATKSEKQETQHLRPQISITPPPSPQETSSPEFDKSDVGSTVSSRSRVSRFLKRYTPGRKQSQLSPPLQRYNSKNSNTGPLNELSEDESKRPLTPTDSGIGSSVG</sequence>
<feature type="region of interest" description="Disordered" evidence="1">
    <location>
        <begin position="175"/>
        <end position="207"/>
    </location>
</feature>
<feature type="region of interest" description="Disordered" evidence="1">
    <location>
        <begin position="298"/>
        <end position="337"/>
    </location>
</feature>
<feature type="compositionally biased region" description="Basic and acidic residues" evidence="1">
    <location>
        <begin position="397"/>
        <end position="419"/>
    </location>
</feature>
<evidence type="ECO:0000313" key="3">
    <source>
        <dbReference type="Proteomes" id="UP000253153"/>
    </source>
</evidence>
<dbReference type="AlphaFoldDB" id="A0A366RQ47"/>
<feature type="compositionally biased region" description="Polar residues" evidence="1">
    <location>
        <begin position="803"/>
        <end position="813"/>
    </location>
</feature>
<dbReference type="OrthoDB" id="10267115at2759"/>
<dbReference type="Proteomes" id="UP000253153">
    <property type="component" value="Unassembled WGS sequence"/>
</dbReference>
<evidence type="ECO:0008006" key="4">
    <source>
        <dbReference type="Google" id="ProtNLM"/>
    </source>
</evidence>
<evidence type="ECO:0000256" key="1">
    <source>
        <dbReference type="SAM" id="MobiDB-lite"/>
    </source>
</evidence>
<feature type="compositionally biased region" description="Pro residues" evidence="1">
    <location>
        <begin position="178"/>
        <end position="189"/>
    </location>
</feature>
<keyword evidence="3" id="KW-1185">Reference proteome</keyword>
<protein>
    <recommendedName>
        <fullName evidence="4">Fungal N-terminal domain-containing protein</fullName>
    </recommendedName>
</protein>
<dbReference type="RefSeq" id="XP_031016162.1">
    <property type="nucleotide sequence ID" value="XM_031159847.1"/>
</dbReference>
<comment type="caution">
    <text evidence="2">The sequence shown here is derived from an EMBL/GenBank/DDBJ whole genome shotgun (WGS) entry which is preliminary data.</text>
</comment>
<dbReference type="EMBL" id="QKXC01000116">
    <property type="protein sequence ID" value="RBR19237.1"/>
    <property type="molecule type" value="Genomic_DNA"/>
</dbReference>
<feature type="compositionally biased region" description="Polar residues" evidence="1">
    <location>
        <begin position="767"/>
        <end position="788"/>
    </location>
</feature>
<organism evidence="2 3">
    <name type="scientific">Fusarium coffeatum</name>
    <dbReference type="NCBI Taxonomy" id="231269"/>
    <lineage>
        <taxon>Eukaryota</taxon>
        <taxon>Fungi</taxon>
        <taxon>Dikarya</taxon>
        <taxon>Ascomycota</taxon>
        <taxon>Pezizomycotina</taxon>
        <taxon>Sordariomycetes</taxon>
        <taxon>Hypocreomycetidae</taxon>
        <taxon>Hypocreales</taxon>
        <taxon>Nectriaceae</taxon>
        <taxon>Fusarium</taxon>
        <taxon>Fusarium incarnatum-equiseti species complex</taxon>
    </lineage>
</organism>
<name>A0A366RQ47_9HYPO</name>
<evidence type="ECO:0000313" key="2">
    <source>
        <dbReference type="EMBL" id="RBR19237.1"/>
    </source>
</evidence>
<dbReference type="GeneID" id="41995143"/>